<proteinExistence type="predicted"/>
<feature type="chain" id="PRO_5041957673" evidence="3">
    <location>
        <begin position="20"/>
        <end position="335"/>
    </location>
</feature>
<organism evidence="5 6">
    <name type="scientific">Skeletonema marinoi</name>
    <dbReference type="NCBI Taxonomy" id="267567"/>
    <lineage>
        <taxon>Eukaryota</taxon>
        <taxon>Sar</taxon>
        <taxon>Stramenopiles</taxon>
        <taxon>Ochrophyta</taxon>
        <taxon>Bacillariophyta</taxon>
        <taxon>Coscinodiscophyceae</taxon>
        <taxon>Thalassiosirophycidae</taxon>
        <taxon>Thalassiosirales</taxon>
        <taxon>Skeletonemataceae</taxon>
        <taxon>Skeletonema</taxon>
        <taxon>Skeletonema marinoi-dohrnii complex</taxon>
    </lineage>
</organism>
<feature type="region of interest" description="Disordered" evidence="2">
    <location>
        <begin position="289"/>
        <end position="314"/>
    </location>
</feature>
<comment type="caution">
    <text evidence="5">The sequence shown here is derived from an EMBL/GenBank/DDBJ whole genome shotgun (WGS) entry which is preliminary data.</text>
</comment>
<sequence length="335" mass="37065">MRIKAALLSVSWFAHAASSSSVGDDITLHAGIMSLPPYAVLTNKTWSGYMFDLANLLMDNAETNHNVSLNIIMNASDPYYMLNVSPSNYSYNGALKLLSPECPFDDCLDMIFADFYDTPERRELVSFTPPYQISYNTYFKRKNNTINTVKEVNENGGSGCLIAGTATYTAVSPYFDTVLDCEDAYDCYDKLMLDKCDLFAGDVLIGKYQIKESYPDDLTYTGEVINKLAYKLALPMKKSLPQSTLQLMNDLMNEATTSGELGNIEKKYFGTSSDIAALEEMYFGGKDDVITNEEDDSGTDTSISATEATDESDSSTVSTRKSFTLVMGVLLLFFS</sequence>
<evidence type="ECO:0000256" key="1">
    <source>
        <dbReference type="ARBA" id="ARBA00022729"/>
    </source>
</evidence>
<dbReference type="PANTHER" id="PTHR35936">
    <property type="entry name" value="MEMBRANE-BOUND LYTIC MUREIN TRANSGLYCOSYLASE F"/>
    <property type="match status" value="1"/>
</dbReference>
<gene>
    <name evidence="5" type="ORF">QTG54_013374</name>
</gene>
<feature type="domain" description="Solute-binding protein family 3/N-terminal" evidence="4">
    <location>
        <begin position="27"/>
        <end position="272"/>
    </location>
</feature>
<name>A0AAD9D6P3_9STRA</name>
<keyword evidence="1 3" id="KW-0732">Signal</keyword>
<dbReference type="AlphaFoldDB" id="A0AAD9D6P3"/>
<reference evidence="5" key="1">
    <citation type="submission" date="2023-06" db="EMBL/GenBank/DDBJ databases">
        <title>Survivors Of The Sea: Transcriptome response of Skeletonema marinoi to long-term dormancy.</title>
        <authorList>
            <person name="Pinder M.I.M."/>
            <person name="Kourtchenko O."/>
            <person name="Robertson E.K."/>
            <person name="Larsson T."/>
            <person name="Maumus F."/>
            <person name="Osuna-Cruz C.M."/>
            <person name="Vancaester E."/>
            <person name="Stenow R."/>
            <person name="Vandepoele K."/>
            <person name="Ploug H."/>
            <person name="Bruchert V."/>
            <person name="Godhe A."/>
            <person name="Topel M."/>
        </authorList>
    </citation>
    <scope>NUCLEOTIDE SEQUENCE</scope>
    <source>
        <strain evidence="5">R05AC</strain>
    </source>
</reference>
<evidence type="ECO:0000259" key="4">
    <source>
        <dbReference type="SMART" id="SM00062"/>
    </source>
</evidence>
<dbReference type="Proteomes" id="UP001224775">
    <property type="component" value="Unassembled WGS sequence"/>
</dbReference>
<accession>A0AAD9D6P3</accession>
<evidence type="ECO:0000256" key="2">
    <source>
        <dbReference type="SAM" id="MobiDB-lite"/>
    </source>
</evidence>
<dbReference type="SMART" id="SM00062">
    <property type="entry name" value="PBPb"/>
    <property type="match status" value="1"/>
</dbReference>
<evidence type="ECO:0000313" key="5">
    <source>
        <dbReference type="EMBL" id="KAK1735927.1"/>
    </source>
</evidence>
<dbReference type="Gene3D" id="3.40.190.10">
    <property type="entry name" value="Periplasmic binding protein-like II"/>
    <property type="match status" value="2"/>
</dbReference>
<keyword evidence="6" id="KW-1185">Reference proteome</keyword>
<feature type="signal peptide" evidence="3">
    <location>
        <begin position="1"/>
        <end position="19"/>
    </location>
</feature>
<dbReference type="EMBL" id="JATAAI010000031">
    <property type="protein sequence ID" value="KAK1735927.1"/>
    <property type="molecule type" value="Genomic_DNA"/>
</dbReference>
<dbReference type="InterPro" id="IPR001638">
    <property type="entry name" value="Solute-binding_3/MltF_N"/>
</dbReference>
<evidence type="ECO:0000256" key="3">
    <source>
        <dbReference type="SAM" id="SignalP"/>
    </source>
</evidence>
<evidence type="ECO:0000313" key="6">
    <source>
        <dbReference type="Proteomes" id="UP001224775"/>
    </source>
</evidence>
<dbReference type="SUPFAM" id="SSF53850">
    <property type="entry name" value="Periplasmic binding protein-like II"/>
    <property type="match status" value="1"/>
</dbReference>
<dbReference type="Pfam" id="PF00497">
    <property type="entry name" value="SBP_bac_3"/>
    <property type="match status" value="1"/>
</dbReference>
<protein>
    <submittedName>
        <fullName evidence="5">Type 2 periplasmic-binding domain-containing protein</fullName>
    </submittedName>
</protein>